<sequence length="423" mass="46967">MYIFESAWGNHTVAKHARTLFHHSIVCLSSSIILSSTTPAFTISSASNSSQGAEEEPDGFNSGSSLFEIHPAVTSSDNQHQAGISGQQQQEEQQSNTSNETPTQQIHNQEQFMVGFVSQGDYLFADIDNRHEHHQDIFSSSENYNICNTYDYQMRSSPRAFTSTSFELSASSNAHATTPGEYSMAAESIHPLSLEVPGNTTTIAPTHTTSSAFPPHSSLGMPTTYVVQNGACPDNMFIKNDPSNGIGCSNSKRKHIDLEPESAYKRLRADSNYDHQLYYQFERSREGALTQTLTTKSVSGASKRSSAWTKNEEAKLQHLVNAGVKWQDITREFPNRSAGAIKKHYYADMKNIPWSEEEDSLLQQFFKEHETWKWKDIGEKIGKPAAACKKRMKQLQQKTMGYSNQIGDANGSASGSGCNPDEY</sequence>
<dbReference type="InterPro" id="IPR017930">
    <property type="entry name" value="Myb_dom"/>
</dbReference>
<feature type="compositionally biased region" description="Polar residues" evidence="1">
    <location>
        <begin position="73"/>
        <end position="86"/>
    </location>
</feature>
<evidence type="ECO:0000313" key="5">
    <source>
        <dbReference type="Proteomes" id="UP000761534"/>
    </source>
</evidence>
<dbReference type="AlphaFoldDB" id="A0A642V9Z1"/>
<name>A0A642V9Z1_9ASCO</name>
<reference evidence="4" key="1">
    <citation type="journal article" date="2019" name="G3 (Bethesda)">
        <title>Genome Assemblies of Two Rare Opportunistic Yeast Pathogens: Diutina rugosa (syn. Candida rugosa) and Trichomonascus ciferrii (syn. Candida ciferrii).</title>
        <authorList>
            <person name="Mixao V."/>
            <person name="Saus E."/>
            <person name="Hansen A.P."/>
            <person name="Lass-Florl C."/>
            <person name="Gabaldon T."/>
        </authorList>
    </citation>
    <scope>NUCLEOTIDE SEQUENCE</scope>
    <source>
        <strain evidence="4">CBS 4856</strain>
    </source>
</reference>
<feature type="region of interest" description="Disordered" evidence="1">
    <location>
        <begin position="402"/>
        <end position="423"/>
    </location>
</feature>
<feature type="domain" description="Myb-like" evidence="2">
    <location>
        <begin position="300"/>
        <end position="345"/>
    </location>
</feature>
<dbReference type="PROSITE" id="PS51294">
    <property type="entry name" value="HTH_MYB"/>
    <property type="match status" value="1"/>
</dbReference>
<dbReference type="Gene3D" id="1.10.10.60">
    <property type="entry name" value="Homeodomain-like"/>
    <property type="match status" value="2"/>
</dbReference>
<dbReference type="VEuPathDB" id="FungiDB:TRICI_001382"/>
<dbReference type="PROSITE" id="PS50090">
    <property type="entry name" value="MYB_LIKE"/>
    <property type="match status" value="2"/>
</dbReference>
<dbReference type="Pfam" id="PF13921">
    <property type="entry name" value="Myb_DNA-bind_6"/>
    <property type="match status" value="1"/>
</dbReference>
<dbReference type="SUPFAM" id="SSF46689">
    <property type="entry name" value="Homeodomain-like"/>
    <property type="match status" value="2"/>
</dbReference>
<evidence type="ECO:0000259" key="3">
    <source>
        <dbReference type="PROSITE" id="PS51294"/>
    </source>
</evidence>
<dbReference type="EMBL" id="SWFS01000097">
    <property type="protein sequence ID" value="KAA8916519.1"/>
    <property type="molecule type" value="Genomic_DNA"/>
</dbReference>
<gene>
    <name evidence="4" type="ORF">TRICI_001382</name>
</gene>
<dbReference type="CDD" id="cd00167">
    <property type="entry name" value="SANT"/>
    <property type="match status" value="2"/>
</dbReference>
<dbReference type="SMART" id="SM00717">
    <property type="entry name" value="SANT"/>
    <property type="match status" value="2"/>
</dbReference>
<accession>A0A642V9Z1</accession>
<proteinExistence type="predicted"/>
<dbReference type="InterPro" id="IPR001005">
    <property type="entry name" value="SANT/Myb"/>
</dbReference>
<keyword evidence="5" id="KW-1185">Reference proteome</keyword>
<feature type="domain" description="Myb-like" evidence="2">
    <location>
        <begin position="346"/>
        <end position="396"/>
    </location>
</feature>
<evidence type="ECO:0000313" key="4">
    <source>
        <dbReference type="EMBL" id="KAA8916519.1"/>
    </source>
</evidence>
<feature type="domain" description="HTH myb-type" evidence="3">
    <location>
        <begin position="353"/>
        <end position="400"/>
    </location>
</feature>
<evidence type="ECO:0000259" key="2">
    <source>
        <dbReference type="PROSITE" id="PS50090"/>
    </source>
</evidence>
<feature type="compositionally biased region" description="Polar residues" evidence="1">
    <location>
        <begin position="402"/>
        <end position="417"/>
    </location>
</feature>
<comment type="caution">
    <text evidence="4">The sequence shown here is derived from an EMBL/GenBank/DDBJ whole genome shotgun (WGS) entry which is preliminary data.</text>
</comment>
<feature type="region of interest" description="Disordered" evidence="1">
    <location>
        <begin position="44"/>
        <end position="104"/>
    </location>
</feature>
<feature type="compositionally biased region" description="Low complexity" evidence="1">
    <location>
        <begin position="87"/>
        <end position="101"/>
    </location>
</feature>
<dbReference type="Proteomes" id="UP000761534">
    <property type="component" value="Unassembled WGS sequence"/>
</dbReference>
<evidence type="ECO:0000256" key="1">
    <source>
        <dbReference type="SAM" id="MobiDB-lite"/>
    </source>
</evidence>
<dbReference type="InterPro" id="IPR009057">
    <property type="entry name" value="Homeodomain-like_sf"/>
</dbReference>
<protein>
    <recommendedName>
        <fullName evidence="6">Myb-like domain-containing protein</fullName>
    </recommendedName>
</protein>
<dbReference type="OrthoDB" id="2143914at2759"/>
<organism evidence="4 5">
    <name type="scientific">Trichomonascus ciferrii</name>
    <dbReference type="NCBI Taxonomy" id="44093"/>
    <lineage>
        <taxon>Eukaryota</taxon>
        <taxon>Fungi</taxon>
        <taxon>Dikarya</taxon>
        <taxon>Ascomycota</taxon>
        <taxon>Saccharomycotina</taxon>
        <taxon>Dipodascomycetes</taxon>
        <taxon>Dipodascales</taxon>
        <taxon>Trichomonascaceae</taxon>
        <taxon>Trichomonascus</taxon>
        <taxon>Trichomonascus ciferrii complex</taxon>
    </lineage>
</organism>
<evidence type="ECO:0008006" key="6">
    <source>
        <dbReference type="Google" id="ProtNLM"/>
    </source>
</evidence>